<gene>
    <name evidence="2" type="ORF">DXX93_10595</name>
</gene>
<evidence type="ECO:0000313" key="2">
    <source>
        <dbReference type="EMBL" id="REL26977.1"/>
    </source>
</evidence>
<evidence type="ECO:0000313" key="3">
    <source>
        <dbReference type="Proteomes" id="UP000256478"/>
    </source>
</evidence>
<protein>
    <submittedName>
        <fullName evidence="2">DJ-1/PfpI family protein</fullName>
    </submittedName>
</protein>
<reference evidence="2 3" key="1">
    <citation type="submission" date="2018-08" db="EMBL/GenBank/DDBJ databases">
        <title>Thalassotalea euphylliae genome.</title>
        <authorList>
            <person name="Summers S."/>
            <person name="Rice S.A."/>
            <person name="Freckelton M.L."/>
            <person name="Nedved B.T."/>
            <person name="Hadfield M.G."/>
        </authorList>
    </citation>
    <scope>NUCLEOTIDE SEQUENCE [LARGE SCALE GENOMIC DNA]</scope>
    <source>
        <strain evidence="2 3">H1</strain>
    </source>
</reference>
<dbReference type="InterPro" id="IPR050325">
    <property type="entry name" value="Prot/Nucl_acid_deglycase"/>
</dbReference>
<accession>A0A3E0TRK9</accession>
<sequence>MAHKPIKKNVLMLLAEGFELMETSCFTDVLAWASFLDHVDIKLTTSSTTGTVNTAFGGFNVTTDSTIAQLNLDSFDALAIPGGMEWAGFFENALSKGFIAVVKHFIAQRKPVAAVCVASTYIAKSGEFVGRKATIYHSQTGKHKAKLEGMGVKFIDKPVVESANVITSTGPGTAVEVALALLGQLADANTVNATRQMMRIPTPDKDWYLPQVQ</sequence>
<evidence type="ECO:0000259" key="1">
    <source>
        <dbReference type="Pfam" id="PF01965"/>
    </source>
</evidence>
<dbReference type="InterPro" id="IPR002818">
    <property type="entry name" value="DJ-1/PfpI"/>
</dbReference>
<dbReference type="Proteomes" id="UP000256478">
    <property type="component" value="Unassembled WGS sequence"/>
</dbReference>
<dbReference type="OrthoDB" id="9792284at2"/>
<dbReference type="Gene3D" id="3.40.50.880">
    <property type="match status" value="1"/>
</dbReference>
<name>A0A3E0TRK9_9GAMM</name>
<dbReference type="PANTHER" id="PTHR48094:SF5">
    <property type="entry name" value="PROTEIN DJ-1 HOMOLOG"/>
    <property type="match status" value="1"/>
</dbReference>
<dbReference type="AlphaFoldDB" id="A0A3E0TRK9"/>
<dbReference type="RefSeq" id="WP_116008078.1">
    <property type="nucleotide sequence ID" value="NZ_QUOU01000001.1"/>
</dbReference>
<dbReference type="PANTHER" id="PTHR48094">
    <property type="entry name" value="PROTEIN/NUCLEIC ACID DEGLYCASE DJ-1-RELATED"/>
    <property type="match status" value="1"/>
</dbReference>
<feature type="domain" description="DJ-1/PfpI" evidence="1">
    <location>
        <begin position="8"/>
        <end position="182"/>
    </location>
</feature>
<dbReference type="Pfam" id="PF01965">
    <property type="entry name" value="DJ-1_PfpI"/>
    <property type="match status" value="1"/>
</dbReference>
<comment type="caution">
    <text evidence="2">The sequence shown here is derived from an EMBL/GenBank/DDBJ whole genome shotgun (WGS) entry which is preliminary data.</text>
</comment>
<organism evidence="2 3">
    <name type="scientific">Thalassotalea euphylliae</name>
    <dbReference type="NCBI Taxonomy" id="1655234"/>
    <lineage>
        <taxon>Bacteria</taxon>
        <taxon>Pseudomonadati</taxon>
        <taxon>Pseudomonadota</taxon>
        <taxon>Gammaproteobacteria</taxon>
        <taxon>Alteromonadales</taxon>
        <taxon>Colwelliaceae</taxon>
        <taxon>Thalassotalea</taxon>
    </lineage>
</organism>
<proteinExistence type="predicted"/>
<dbReference type="InterPro" id="IPR029062">
    <property type="entry name" value="Class_I_gatase-like"/>
</dbReference>
<dbReference type="EMBL" id="QUOU01000001">
    <property type="protein sequence ID" value="REL26977.1"/>
    <property type="molecule type" value="Genomic_DNA"/>
</dbReference>
<dbReference type="GO" id="GO:0005737">
    <property type="term" value="C:cytoplasm"/>
    <property type="evidence" value="ECO:0007669"/>
    <property type="project" value="TreeGrafter"/>
</dbReference>
<dbReference type="SUPFAM" id="SSF52317">
    <property type="entry name" value="Class I glutamine amidotransferase-like"/>
    <property type="match status" value="1"/>
</dbReference>
<dbReference type="CDD" id="cd03135">
    <property type="entry name" value="GATase1_DJ-1"/>
    <property type="match status" value="1"/>
</dbReference>